<sequence length="160" mass="18367">MIKKNVIKNIIIVCVLMLLTACSEEKASLIIKIENEVTEVETDNIYSSTDAIDFPAVVRSSGQKPVETEYKGIELIKLLNENRVEADKFTRVTFNASDGYRIILDMEEIKEQSNVYLCFERDGEILKSKQQGGNGPFQLIIRRDPFSQRWIKHVNEIILE</sequence>
<accession>A0A974BJI1</accession>
<evidence type="ECO:0008006" key="3">
    <source>
        <dbReference type="Google" id="ProtNLM"/>
    </source>
</evidence>
<dbReference type="SUPFAM" id="SSF56524">
    <property type="entry name" value="Oxidoreductase molybdopterin-binding domain"/>
    <property type="match status" value="1"/>
</dbReference>
<protein>
    <recommendedName>
        <fullName evidence="3">Oxidoreductase molybdopterin binding domain-containing protein</fullName>
    </recommendedName>
</protein>
<dbReference type="Gene3D" id="3.90.420.10">
    <property type="entry name" value="Oxidoreductase, molybdopterin-binding domain"/>
    <property type="match status" value="1"/>
</dbReference>
<evidence type="ECO:0000313" key="1">
    <source>
        <dbReference type="EMBL" id="NYB74415.1"/>
    </source>
</evidence>
<dbReference type="Proteomes" id="UP000611629">
    <property type="component" value="Unassembled WGS sequence"/>
</dbReference>
<evidence type="ECO:0000313" key="2">
    <source>
        <dbReference type="Proteomes" id="UP000611629"/>
    </source>
</evidence>
<keyword evidence="2" id="KW-1185">Reference proteome</keyword>
<dbReference type="RefSeq" id="WP_179238107.1">
    <property type="nucleotide sequence ID" value="NZ_JACBNQ010000009.1"/>
</dbReference>
<organism evidence="1 2">
    <name type="scientific">Sedimentibacter hydroxybenzoicus DSM 7310</name>
    <dbReference type="NCBI Taxonomy" id="1123245"/>
    <lineage>
        <taxon>Bacteria</taxon>
        <taxon>Bacillati</taxon>
        <taxon>Bacillota</taxon>
        <taxon>Tissierellia</taxon>
        <taxon>Sedimentibacter</taxon>
    </lineage>
</organism>
<dbReference type="PROSITE" id="PS51257">
    <property type="entry name" value="PROKAR_LIPOPROTEIN"/>
    <property type="match status" value="1"/>
</dbReference>
<dbReference type="InterPro" id="IPR036374">
    <property type="entry name" value="OxRdtase_Mopterin-bd_sf"/>
</dbReference>
<comment type="caution">
    <text evidence="1">The sequence shown here is derived from an EMBL/GenBank/DDBJ whole genome shotgun (WGS) entry which is preliminary data.</text>
</comment>
<dbReference type="AlphaFoldDB" id="A0A974BJI1"/>
<name>A0A974BJI1_SEDHY</name>
<proteinExistence type="predicted"/>
<reference evidence="1" key="1">
    <citation type="submission" date="2020-07" db="EMBL/GenBank/DDBJ databases">
        <title>Genomic analysis of a strain of Sedimentibacter Hydroxybenzoicus DSM7310.</title>
        <authorList>
            <person name="Ma S."/>
        </authorList>
    </citation>
    <scope>NUCLEOTIDE SEQUENCE</scope>
    <source>
        <strain evidence="1">DSM 7310</strain>
    </source>
</reference>
<gene>
    <name evidence="1" type="ORF">HZF24_09740</name>
</gene>
<dbReference type="EMBL" id="JACBNQ010000009">
    <property type="protein sequence ID" value="NYB74415.1"/>
    <property type="molecule type" value="Genomic_DNA"/>
</dbReference>